<evidence type="ECO:0000259" key="7">
    <source>
        <dbReference type="PROSITE" id="PS50111"/>
    </source>
</evidence>
<dbReference type="Gene3D" id="1.10.287.950">
    <property type="entry name" value="Methyl-accepting chemotaxis protein"/>
    <property type="match status" value="1"/>
</dbReference>
<comment type="subcellular location">
    <subcellularLocation>
        <location evidence="1">Membrane</location>
    </subcellularLocation>
</comment>
<dbReference type="PROSITE" id="PS50111">
    <property type="entry name" value="CHEMOTAXIS_TRANSDUC_2"/>
    <property type="match status" value="1"/>
</dbReference>
<dbReference type="RefSeq" id="WP_254673384.1">
    <property type="nucleotide sequence ID" value="NZ_JAMWDU010000002.1"/>
</dbReference>
<feature type="region of interest" description="Disordered" evidence="5">
    <location>
        <begin position="652"/>
        <end position="673"/>
    </location>
</feature>
<dbReference type="SUPFAM" id="SSF158472">
    <property type="entry name" value="HAMP domain-like"/>
    <property type="match status" value="1"/>
</dbReference>
<accession>A0A9Q4FSJ9</accession>
<dbReference type="Pfam" id="PF00015">
    <property type="entry name" value="MCPsignal"/>
    <property type="match status" value="1"/>
</dbReference>
<dbReference type="SMART" id="SM00283">
    <property type="entry name" value="MA"/>
    <property type="match status" value="1"/>
</dbReference>
<feature type="domain" description="HAMP" evidence="8">
    <location>
        <begin position="344"/>
        <end position="396"/>
    </location>
</feature>
<dbReference type="GO" id="GO:0005886">
    <property type="term" value="C:plasma membrane"/>
    <property type="evidence" value="ECO:0007669"/>
    <property type="project" value="TreeGrafter"/>
</dbReference>
<sequence length="690" mass="72186">MVSSIKRFFGNIRITTAIAALVVAAILVSVSVVSAAIYLNLSGTLREQAEAQQASNLKTAATILSNNLPGADVAWTEDGALESISTFAMPRQFLNHDIVDSIVRLTGETATIFGWDPQSQDFVRMSTNIVGADGERIVGTGLGKDSAAYASVMAGQLYLGEANIQGRAYYTAYQPILDMAGAPMGILYVGVDKVGVEGVVNGILTLLLIVGAGSLLILGLVGLFASRGLMAPVPRLAQTMKVIADGDFETVVPYVTRTNEIGDMARAVEVFRENGLKVSQMTEEERAASQRRRIERTDMMVALQAAFGEVVDAAIAGDFSKRVHAQFPDAELNSLAGSVNSLVETVDRGLGETGTVLAALADADLTQRMHGDYQGSFAKLKTDTNAVAEKLSDVIGNLRVTSRALKTATGEILSGANDLSERTTKQAATIEQTSAAMEQLANTVAENARMADDANVSANAVSADAARSGEVMDKANAAMERITQSSAKISNIIGLIDDIAFQTNLLALNASVEAARAGDAGKGFAVVAVEVRRLAQSAASASADVKALIEASASEVKGGSDLVSSAAKQLRDMLGAVTENAGLMQSIAQASKVQATAIEEVSVAVRTLDEMTQHNAALVEQTNAAIEQTEAQAGELDRVVDIFTLDDAGAAPAAAPRRAAPPPPTRAVQKAARSYLSQGNAAISSDWDEF</sequence>
<dbReference type="Pfam" id="PF00672">
    <property type="entry name" value="HAMP"/>
    <property type="match status" value="1"/>
</dbReference>
<evidence type="ECO:0000256" key="6">
    <source>
        <dbReference type="SAM" id="Phobius"/>
    </source>
</evidence>
<keyword evidence="6" id="KW-0812">Transmembrane</keyword>
<dbReference type="FunFam" id="1.10.287.950:FF:000001">
    <property type="entry name" value="Methyl-accepting chemotaxis sensory transducer"/>
    <property type="match status" value="1"/>
</dbReference>
<dbReference type="InterPro" id="IPR051310">
    <property type="entry name" value="MCP_chemotaxis"/>
</dbReference>
<evidence type="ECO:0000256" key="1">
    <source>
        <dbReference type="ARBA" id="ARBA00004370"/>
    </source>
</evidence>
<keyword evidence="10" id="KW-1185">Reference proteome</keyword>
<dbReference type="Pfam" id="PF17201">
    <property type="entry name" value="Cache_3-Cache_2"/>
    <property type="match status" value="1"/>
</dbReference>
<evidence type="ECO:0000313" key="10">
    <source>
        <dbReference type="Proteomes" id="UP001060275"/>
    </source>
</evidence>
<dbReference type="Gene3D" id="6.10.340.10">
    <property type="match status" value="1"/>
</dbReference>
<proteinExistence type="inferred from homology"/>
<dbReference type="PROSITE" id="PS50885">
    <property type="entry name" value="HAMP"/>
    <property type="match status" value="2"/>
</dbReference>
<feature type="domain" description="HAMP" evidence="8">
    <location>
        <begin position="227"/>
        <end position="280"/>
    </location>
</feature>
<comment type="caution">
    <text evidence="9">The sequence shown here is derived from an EMBL/GenBank/DDBJ whole genome shotgun (WGS) entry which is preliminary data.</text>
</comment>
<dbReference type="InterPro" id="IPR033462">
    <property type="entry name" value="Cache_3-Cache_2"/>
</dbReference>
<dbReference type="GO" id="GO:0007165">
    <property type="term" value="P:signal transduction"/>
    <property type="evidence" value="ECO:0007669"/>
    <property type="project" value="UniProtKB-KW"/>
</dbReference>
<protein>
    <submittedName>
        <fullName evidence="9">Methyl-accepting chemotaxis protein</fullName>
    </submittedName>
</protein>
<evidence type="ECO:0000256" key="5">
    <source>
        <dbReference type="SAM" id="MobiDB-lite"/>
    </source>
</evidence>
<keyword evidence="2" id="KW-0488">Methylation</keyword>
<organism evidence="9 10">
    <name type="scientific">Devosia ureilytica</name>
    <dbReference type="NCBI Taxonomy" id="2952754"/>
    <lineage>
        <taxon>Bacteria</taxon>
        <taxon>Pseudomonadati</taxon>
        <taxon>Pseudomonadota</taxon>
        <taxon>Alphaproteobacteria</taxon>
        <taxon>Hyphomicrobiales</taxon>
        <taxon>Devosiaceae</taxon>
        <taxon>Devosia</taxon>
    </lineage>
</organism>
<dbReference type="EMBL" id="JAMWDU010000002">
    <property type="protein sequence ID" value="MCP8886945.1"/>
    <property type="molecule type" value="Genomic_DNA"/>
</dbReference>
<gene>
    <name evidence="9" type="ORF">NF348_07500</name>
</gene>
<dbReference type="Proteomes" id="UP001060275">
    <property type="component" value="Unassembled WGS sequence"/>
</dbReference>
<dbReference type="InterPro" id="IPR003660">
    <property type="entry name" value="HAMP_dom"/>
</dbReference>
<keyword evidence="4" id="KW-0807">Transducer</keyword>
<dbReference type="PANTHER" id="PTHR43531:SF14">
    <property type="entry name" value="METHYL-ACCEPTING CHEMOTAXIS PROTEIN I-RELATED"/>
    <property type="match status" value="1"/>
</dbReference>
<keyword evidence="6" id="KW-1133">Transmembrane helix</keyword>
<dbReference type="GO" id="GO:0006935">
    <property type="term" value="P:chemotaxis"/>
    <property type="evidence" value="ECO:0007669"/>
    <property type="project" value="TreeGrafter"/>
</dbReference>
<dbReference type="SUPFAM" id="SSF103190">
    <property type="entry name" value="Sensory domain-like"/>
    <property type="match status" value="1"/>
</dbReference>
<evidence type="ECO:0000313" key="9">
    <source>
        <dbReference type="EMBL" id="MCP8886945.1"/>
    </source>
</evidence>
<evidence type="ECO:0000256" key="4">
    <source>
        <dbReference type="PROSITE-ProRule" id="PRU00284"/>
    </source>
</evidence>
<name>A0A9Q4FSJ9_9HYPH</name>
<comment type="similarity">
    <text evidence="3">Belongs to the methyl-accepting chemotaxis (MCP) protein family.</text>
</comment>
<evidence type="ECO:0000256" key="2">
    <source>
        <dbReference type="ARBA" id="ARBA00022481"/>
    </source>
</evidence>
<dbReference type="SMART" id="SM00304">
    <property type="entry name" value="HAMP"/>
    <property type="match status" value="2"/>
</dbReference>
<dbReference type="AlphaFoldDB" id="A0A9Q4FSJ9"/>
<dbReference type="GO" id="GO:0004888">
    <property type="term" value="F:transmembrane signaling receptor activity"/>
    <property type="evidence" value="ECO:0007669"/>
    <property type="project" value="TreeGrafter"/>
</dbReference>
<dbReference type="InterPro" id="IPR004089">
    <property type="entry name" value="MCPsignal_dom"/>
</dbReference>
<dbReference type="CDD" id="cd06225">
    <property type="entry name" value="HAMP"/>
    <property type="match status" value="1"/>
</dbReference>
<dbReference type="PANTHER" id="PTHR43531">
    <property type="entry name" value="PROTEIN ICFG"/>
    <property type="match status" value="1"/>
</dbReference>
<feature type="domain" description="Methyl-accepting transducer" evidence="7">
    <location>
        <begin position="401"/>
        <end position="630"/>
    </location>
</feature>
<dbReference type="InterPro" id="IPR029151">
    <property type="entry name" value="Sensor-like_sf"/>
</dbReference>
<reference evidence="9" key="1">
    <citation type="submission" date="2022-06" db="EMBL/GenBank/DDBJ databases">
        <title>Devosia sp. XJ19-45 genome assembly.</title>
        <authorList>
            <person name="Li B."/>
            <person name="Cai M."/>
            <person name="Nie G."/>
            <person name="Li W."/>
        </authorList>
    </citation>
    <scope>NUCLEOTIDE SEQUENCE</scope>
    <source>
        <strain evidence="9">XJ19-45</strain>
    </source>
</reference>
<evidence type="ECO:0000259" key="8">
    <source>
        <dbReference type="PROSITE" id="PS50885"/>
    </source>
</evidence>
<keyword evidence="6" id="KW-0472">Membrane</keyword>
<dbReference type="Pfam" id="PF18947">
    <property type="entry name" value="HAMP_2"/>
    <property type="match status" value="1"/>
</dbReference>
<feature type="transmembrane region" description="Helical" evidence="6">
    <location>
        <begin position="203"/>
        <end position="225"/>
    </location>
</feature>
<dbReference type="SUPFAM" id="SSF58104">
    <property type="entry name" value="Methyl-accepting chemotaxis protein (MCP) signaling domain"/>
    <property type="match status" value="1"/>
</dbReference>
<evidence type="ECO:0000256" key="3">
    <source>
        <dbReference type="ARBA" id="ARBA00029447"/>
    </source>
</evidence>